<dbReference type="EMBL" id="JFAX01000024">
    <property type="protein sequence ID" value="EXI65370.1"/>
    <property type="molecule type" value="Genomic_DNA"/>
</dbReference>
<dbReference type="InterPro" id="IPR035905">
    <property type="entry name" value="Barstar-like_sf"/>
</dbReference>
<name>A0A011NLS1_9PROT</name>
<dbReference type="Gene3D" id="3.30.370.10">
    <property type="entry name" value="Barstar-like"/>
    <property type="match status" value="1"/>
</dbReference>
<reference evidence="3" key="1">
    <citation type="submission" date="2014-02" db="EMBL/GenBank/DDBJ databases">
        <title>Expanding our view of genomic diversity in Candidatus Accumulibacter clades.</title>
        <authorList>
            <person name="Skennerton C.T."/>
            <person name="Barr J.J."/>
            <person name="Slater F.R."/>
            <person name="Bond P.L."/>
            <person name="Tyson G.W."/>
        </authorList>
    </citation>
    <scope>NUCLEOTIDE SEQUENCE [LARGE SCALE GENOMIC DNA]</scope>
</reference>
<evidence type="ECO:0000259" key="2">
    <source>
        <dbReference type="Pfam" id="PF01337"/>
    </source>
</evidence>
<dbReference type="AlphaFoldDB" id="A0A011NLS1"/>
<dbReference type="STRING" id="1454001.AW08_03290"/>
<comment type="similarity">
    <text evidence="1">Belongs to the barstar family.</text>
</comment>
<comment type="caution">
    <text evidence="3">The sequence shown here is derived from an EMBL/GenBank/DDBJ whole genome shotgun (WGS) entry which is preliminary data.</text>
</comment>
<organism evidence="3 4">
    <name type="scientific">Candidatus Accumulibacter adjunctus</name>
    <dbReference type="NCBI Taxonomy" id="1454001"/>
    <lineage>
        <taxon>Bacteria</taxon>
        <taxon>Pseudomonadati</taxon>
        <taxon>Pseudomonadota</taxon>
        <taxon>Betaproteobacteria</taxon>
        <taxon>Candidatus Accumulibacter</taxon>
    </lineage>
</organism>
<proteinExistence type="inferred from homology"/>
<evidence type="ECO:0000313" key="3">
    <source>
        <dbReference type="EMBL" id="EXI65370.1"/>
    </source>
</evidence>
<dbReference type="Proteomes" id="UP000020218">
    <property type="component" value="Unassembled WGS sequence"/>
</dbReference>
<feature type="domain" description="Barstar (barnase inhibitor)" evidence="2">
    <location>
        <begin position="39"/>
        <end position="133"/>
    </location>
</feature>
<evidence type="ECO:0000313" key="4">
    <source>
        <dbReference type="Proteomes" id="UP000020218"/>
    </source>
</evidence>
<evidence type="ECO:0000256" key="1">
    <source>
        <dbReference type="ARBA" id="ARBA00006845"/>
    </source>
</evidence>
<keyword evidence="4" id="KW-1185">Reference proteome</keyword>
<dbReference type="InterPro" id="IPR000468">
    <property type="entry name" value="Barstar"/>
</dbReference>
<gene>
    <name evidence="3" type="ORF">AW08_03290</name>
</gene>
<dbReference type="SUPFAM" id="SSF52038">
    <property type="entry name" value="Barstar-related"/>
    <property type="match status" value="1"/>
</dbReference>
<protein>
    <submittedName>
        <fullName evidence="3">Barstar (Barnase inhibitor)</fullName>
    </submittedName>
</protein>
<accession>A0A011NLS1</accession>
<dbReference type="PATRIC" id="fig|1454001.3.peg.3337"/>
<dbReference type="Pfam" id="PF01337">
    <property type="entry name" value="Barstar"/>
    <property type="match status" value="1"/>
</dbReference>
<sequence length="147" mass="15706">MSHDGLLATLEDADAAGVFQLPAHCRGAVRRAAAEAGFACFEVSLADCSRLDQALARLGNGLDFPGWYGHNLDALKDCLTDLSWVEAAGYVLFIDHAGPFLVREPESFAVLEEVLAVAVAEWRALGYPMWIFFDAQATGLAAFAATG</sequence>